<comment type="caution">
    <text evidence="1">The sequence shown here is derived from an EMBL/GenBank/DDBJ whole genome shotgun (WGS) entry which is preliminary data.</text>
</comment>
<keyword evidence="2" id="KW-1185">Reference proteome</keyword>
<gene>
    <name evidence="1" type="ORF">O181_042089</name>
</gene>
<sequence>MSQFSTSPTPRPLSLFWGLGGLFSLPGTYVPWPNPLYYEGYGLNGLLGYLGPLLPLQPTVHTLRSVGPLEPFWPKSNEAKRGLGGSLSAPKSRWVPNHKWAHLSQFWPQTPTNSEMAKTPQDPKIGHNSVHGLWKPPEATRSAPSKDSLQVQGKFFPSSMHPTLKDPGVVHIWYNIQLCTILAQKSNGDAFRTKLCDSKSSPQSITNFEGGFFSYSVRKFPGSYQKTIQGPQPPGPAGVGLSILIRNILMAILRGYQLFQSLSRNQVLTIPWITELVHRGINQASCMALANLGQFIFHCGN</sequence>
<proteinExistence type="predicted"/>
<evidence type="ECO:0000313" key="1">
    <source>
        <dbReference type="EMBL" id="MBW0502374.1"/>
    </source>
</evidence>
<evidence type="ECO:0000313" key="2">
    <source>
        <dbReference type="Proteomes" id="UP000765509"/>
    </source>
</evidence>
<reference evidence="1" key="1">
    <citation type="submission" date="2021-03" db="EMBL/GenBank/DDBJ databases">
        <title>Draft genome sequence of rust myrtle Austropuccinia psidii MF-1, a brazilian biotype.</title>
        <authorList>
            <person name="Quecine M.C."/>
            <person name="Pachon D.M.R."/>
            <person name="Bonatelli M.L."/>
            <person name="Correr F.H."/>
            <person name="Franceschini L.M."/>
            <person name="Leite T.F."/>
            <person name="Margarido G.R.A."/>
            <person name="Almeida C.A."/>
            <person name="Ferrarezi J.A."/>
            <person name="Labate C.A."/>
        </authorList>
    </citation>
    <scope>NUCLEOTIDE SEQUENCE</scope>
    <source>
        <strain evidence="1">MF-1</strain>
    </source>
</reference>
<name>A0A9Q3HH49_9BASI</name>
<dbReference type="Proteomes" id="UP000765509">
    <property type="component" value="Unassembled WGS sequence"/>
</dbReference>
<accession>A0A9Q3HH49</accession>
<organism evidence="1 2">
    <name type="scientific">Austropuccinia psidii MF-1</name>
    <dbReference type="NCBI Taxonomy" id="1389203"/>
    <lineage>
        <taxon>Eukaryota</taxon>
        <taxon>Fungi</taxon>
        <taxon>Dikarya</taxon>
        <taxon>Basidiomycota</taxon>
        <taxon>Pucciniomycotina</taxon>
        <taxon>Pucciniomycetes</taxon>
        <taxon>Pucciniales</taxon>
        <taxon>Sphaerophragmiaceae</taxon>
        <taxon>Austropuccinia</taxon>
    </lineage>
</organism>
<dbReference type="EMBL" id="AVOT02016789">
    <property type="protein sequence ID" value="MBW0502374.1"/>
    <property type="molecule type" value="Genomic_DNA"/>
</dbReference>
<dbReference type="AlphaFoldDB" id="A0A9Q3HH49"/>
<protein>
    <submittedName>
        <fullName evidence="1">Uncharacterized protein</fullName>
    </submittedName>
</protein>